<feature type="compositionally biased region" description="Basic residues" evidence="1">
    <location>
        <begin position="109"/>
        <end position="125"/>
    </location>
</feature>
<evidence type="ECO:0000313" key="2">
    <source>
        <dbReference type="EMBL" id="KAK0508177.1"/>
    </source>
</evidence>
<proteinExistence type="predicted"/>
<dbReference type="Proteomes" id="UP001166286">
    <property type="component" value="Unassembled WGS sequence"/>
</dbReference>
<organism evidence="2 3">
    <name type="scientific">Cladonia borealis</name>
    <dbReference type="NCBI Taxonomy" id="184061"/>
    <lineage>
        <taxon>Eukaryota</taxon>
        <taxon>Fungi</taxon>
        <taxon>Dikarya</taxon>
        <taxon>Ascomycota</taxon>
        <taxon>Pezizomycotina</taxon>
        <taxon>Lecanoromycetes</taxon>
        <taxon>OSLEUM clade</taxon>
        <taxon>Lecanoromycetidae</taxon>
        <taxon>Lecanorales</taxon>
        <taxon>Lecanorineae</taxon>
        <taxon>Cladoniaceae</taxon>
        <taxon>Cladonia</taxon>
    </lineage>
</organism>
<protein>
    <submittedName>
        <fullName evidence="2">Uncharacterized protein</fullName>
    </submittedName>
</protein>
<accession>A0AA39QS47</accession>
<feature type="compositionally biased region" description="Basic residues" evidence="1">
    <location>
        <begin position="163"/>
        <end position="180"/>
    </location>
</feature>
<name>A0AA39QS47_9LECA</name>
<evidence type="ECO:0000256" key="1">
    <source>
        <dbReference type="SAM" id="MobiDB-lite"/>
    </source>
</evidence>
<keyword evidence="3" id="KW-1185">Reference proteome</keyword>
<evidence type="ECO:0000313" key="3">
    <source>
        <dbReference type="Proteomes" id="UP001166286"/>
    </source>
</evidence>
<sequence>MSNSAVVVHGKTMRWSGPNCTPRAVMERLKKLKKNANVRMDETSPHVVGSTCKMEAEFRAKREAEFAAVQPRKSRTMKVKTLPESPGEDSEPGLKKTDARANTATTGRSRNKKGTARIIKKRKVKPTQEILTESETEDSSNAGEDPSMDEPSHAGVSPNATKAHNHSHKRFPFYKSNHHRHQEEAMKTDTLSPSLPTRNKRPQEAIDTDPPSPSQPPQKKRQQAPASVIQLESDNESSTPPPVKKRKQEKDKVADRPPTSTAVKHHRKHTSNAASREGED</sequence>
<gene>
    <name evidence="2" type="ORF">JMJ35_009261</name>
</gene>
<dbReference type="EMBL" id="JAFEKC020000021">
    <property type="protein sequence ID" value="KAK0508177.1"/>
    <property type="molecule type" value="Genomic_DNA"/>
</dbReference>
<comment type="caution">
    <text evidence="2">The sequence shown here is derived from an EMBL/GenBank/DDBJ whole genome shotgun (WGS) entry which is preliminary data.</text>
</comment>
<reference evidence="2" key="1">
    <citation type="submission" date="2023-03" db="EMBL/GenBank/DDBJ databases">
        <title>Complete genome of Cladonia borealis.</title>
        <authorList>
            <person name="Park H."/>
        </authorList>
    </citation>
    <scope>NUCLEOTIDE SEQUENCE</scope>
    <source>
        <strain evidence="2">ANT050790</strain>
    </source>
</reference>
<feature type="region of interest" description="Disordered" evidence="1">
    <location>
        <begin position="67"/>
        <end position="280"/>
    </location>
</feature>
<dbReference type="AlphaFoldDB" id="A0AA39QS47"/>